<organism evidence="1 2">
    <name type="scientific">Russula earlei</name>
    <dbReference type="NCBI Taxonomy" id="71964"/>
    <lineage>
        <taxon>Eukaryota</taxon>
        <taxon>Fungi</taxon>
        <taxon>Dikarya</taxon>
        <taxon>Basidiomycota</taxon>
        <taxon>Agaricomycotina</taxon>
        <taxon>Agaricomycetes</taxon>
        <taxon>Russulales</taxon>
        <taxon>Russulaceae</taxon>
        <taxon>Russula</taxon>
    </lineage>
</organism>
<name>A0ACC0UIT9_9AGAM</name>
<protein>
    <submittedName>
        <fullName evidence="1">Scavenger mRNA decapping enzyme</fullName>
    </submittedName>
</protein>
<reference evidence="1" key="1">
    <citation type="submission" date="2021-03" db="EMBL/GenBank/DDBJ databases">
        <title>Evolutionary priming and transition to the ectomycorrhizal habit in an iconic lineage of mushroom-forming fungi: is preadaptation a requirement?</title>
        <authorList>
            <consortium name="DOE Joint Genome Institute"/>
            <person name="Looney B.P."/>
            <person name="Miyauchi S."/>
            <person name="Morin E."/>
            <person name="Drula E."/>
            <person name="Courty P.E."/>
            <person name="Chicoki N."/>
            <person name="Fauchery L."/>
            <person name="Kohler A."/>
            <person name="Kuo A."/>
            <person name="LaButti K."/>
            <person name="Pangilinan J."/>
            <person name="Lipzen A."/>
            <person name="Riley R."/>
            <person name="Andreopoulos W."/>
            <person name="He G."/>
            <person name="Johnson J."/>
            <person name="Barry K.W."/>
            <person name="Grigoriev I.V."/>
            <person name="Nagy L."/>
            <person name="Hibbett D."/>
            <person name="Henrissat B."/>
            <person name="Matheny P.B."/>
            <person name="Labbe J."/>
            <person name="Martin A.F."/>
        </authorList>
    </citation>
    <scope>NUCLEOTIDE SEQUENCE</scope>
    <source>
        <strain evidence="1">BPL698</strain>
    </source>
</reference>
<evidence type="ECO:0000313" key="2">
    <source>
        <dbReference type="Proteomes" id="UP001207468"/>
    </source>
</evidence>
<comment type="caution">
    <text evidence="1">The sequence shown here is derived from an EMBL/GenBank/DDBJ whole genome shotgun (WGS) entry which is preliminary data.</text>
</comment>
<gene>
    <name evidence="1" type="ORF">F5148DRAFT_1169392</name>
</gene>
<proteinExistence type="predicted"/>
<dbReference type="EMBL" id="JAGFNK010000019">
    <property type="protein sequence ID" value="KAI9511639.1"/>
    <property type="molecule type" value="Genomic_DNA"/>
</dbReference>
<sequence length="315" mass="35750">MDFQLNRFVFERVLNEDLATHSVALLGTLRPPSSETSYAQGNTAIVRIERTALPSFTDGLIATAKLVGNTDIYAWMVGWLSHSENKPDVKINVICPATEVHIRKYSKQQIHIVRETPALYERIVRPYIDAFPASRTQWIEEIVSGRSEAENILFRSPPEADPFGFLILPDMKWDLANIASLYLVALMVLPNIKNLRDLNRSHLPLLRSIRREAANIVKKRWCLEATELRLFVHYQPSYYHFHVHIVNANHTGLLGMTVGQAHILDDIISLLELDDPTGPSIFQRMTLSYGLGEQHGLFSTMKAAQAEFQESEESS</sequence>
<evidence type="ECO:0000313" key="1">
    <source>
        <dbReference type="EMBL" id="KAI9511639.1"/>
    </source>
</evidence>
<keyword evidence="2" id="KW-1185">Reference proteome</keyword>
<accession>A0ACC0UIT9</accession>
<dbReference type="Proteomes" id="UP001207468">
    <property type="component" value="Unassembled WGS sequence"/>
</dbReference>